<dbReference type="InterPro" id="IPR001034">
    <property type="entry name" value="DeoR_HTH"/>
</dbReference>
<evidence type="ECO:0000256" key="2">
    <source>
        <dbReference type="ARBA" id="ARBA00023163"/>
    </source>
</evidence>
<evidence type="ECO:0000313" key="4">
    <source>
        <dbReference type="EMBL" id="ANF96693.1"/>
    </source>
</evidence>
<keyword evidence="5" id="KW-1185">Reference proteome</keyword>
<dbReference type="SUPFAM" id="SSF100950">
    <property type="entry name" value="NagB/RpiA/CoA transferase-like"/>
    <property type="match status" value="1"/>
</dbReference>
<reference evidence="4 5" key="2">
    <citation type="journal article" date="2016" name="Int. J. Syst. Evol. Microbiol.">
        <title>Paenibacillus bovis sp. nov., isolated from raw yak (Bos grunniens) milk.</title>
        <authorList>
            <person name="Gao C."/>
            <person name="Han J."/>
            <person name="Liu Z."/>
            <person name="Xu X."/>
            <person name="Hang F."/>
            <person name="Wu Z."/>
        </authorList>
    </citation>
    <scope>NUCLEOTIDE SEQUENCE [LARGE SCALE GENOMIC DNA]</scope>
    <source>
        <strain evidence="4 5">BD3526</strain>
    </source>
</reference>
<dbReference type="SMART" id="SM01134">
    <property type="entry name" value="DeoRC"/>
    <property type="match status" value="1"/>
</dbReference>
<dbReference type="InterPro" id="IPR014036">
    <property type="entry name" value="DeoR-like_C"/>
</dbReference>
<dbReference type="RefSeq" id="WP_060534773.1">
    <property type="nucleotide sequence ID" value="NZ_CP013023.1"/>
</dbReference>
<dbReference type="SUPFAM" id="SSF46785">
    <property type="entry name" value="Winged helix' DNA-binding domain"/>
    <property type="match status" value="1"/>
</dbReference>
<feature type="domain" description="HTH deoR-type" evidence="3">
    <location>
        <begin position="3"/>
        <end position="58"/>
    </location>
</feature>
<keyword evidence="1" id="KW-0805">Transcription regulation</keyword>
<dbReference type="InterPro" id="IPR050313">
    <property type="entry name" value="Carb_Metab_HTH_regulators"/>
</dbReference>
<dbReference type="InterPro" id="IPR036388">
    <property type="entry name" value="WH-like_DNA-bd_sf"/>
</dbReference>
<dbReference type="InterPro" id="IPR037171">
    <property type="entry name" value="NagB/RpiA_transferase-like"/>
</dbReference>
<keyword evidence="2" id="KW-0804">Transcription</keyword>
<sequence>MFSLERRNQILELLRRDGRVLAKDLAEIFGVSIDSIRRDLTAMEEERLLKRTHGGAIPLSQMRTISQPLQRVYQDESSRQHAIARLAASCIQEGQTIFLGGSSLHQLMLSYLPFRLPFTVVTNSLQIAEGLREMNRTGTYLLGGRMNTSGTMTDTLAAEWIRQFSPDLNFAAVEGVSVNGLSMSAPEDAVFERAVIEQSRRTICMVEHPGIGKDCFARIASLHRVDLLITDEQVSREEISRLQTRSSIQIRLAEERSGTG</sequence>
<dbReference type="GO" id="GO:0003700">
    <property type="term" value="F:DNA-binding transcription factor activity"/>
    <property type="evidence" value="ECO:0007669"/>
    <property type="project" value="InterPro"/>
</dbReference>
<dbReference type="PRINTS" id="PR00037">
    <property type="entry name" value="HTHLACR"/>
</dbReference>
<dbReference type="Pfam" id="PF08220">
    <property type="entry name" value="HTH_DeoR"/>
    <property type="match status" value="1"/>
</dbReference>
<evidence type="ECO:0000256" key="1">
    <source>
        <dbReference type="ARBA" id="ARBA00023015"/>
    </source>
</evidence>
<organism evidence="4 5">
    <name type="scientific">Paenibacillus bovis</name>
    <dbReference type="NCBI Taxonomy" id="1616788"/>
    <lineage>
        <taxon>Bacteria</taxon>
        <taxon>Bacillati</taxon>
        <taxon>Bacillota</taxon>
        <taxon>Bacilli</taxon>
        <taxon>Bacillales</taxon>
        <taxon>Paenibacillaceae</taxon>
        <taxon>Paenibacillus</taxon>
    </lineage>
</organism>
<dbReference type="OrthoDB" id="9798651at2"/>
<evidence type="ECO:0000313" key="5">
    <source>
        <dbReference type="Proteomes" id="UP000078148"/>
    </source>
</evidence>
<dbReference type="Gene3D" id="1.10.10.10">
    <property type="entry name" value="Winged helix-like DNA-binding domain superfamily/Winged helix DNA-binding domain"/>
    <property type="match status" value="1"/>
</dbReference>
<name>A0A172ZGQ7_9BACL</name>
<evidence type="ECO:0000259" key="3">
    <source>
        <dbReference type="PROSITE" id="PS51000"/>
    </source>
</evidence>
<gene>
    <name evidence="4" type="ORF">AR543_12175</name>
</gene>
<dbReference type="EMBL" id="CP013023">
    <property type="protein sequence ID" value="ANF96693.1"/>
    <property type="molecule type" value="Genomic_DNA"/>
</dbReference>
<proteinExistence type="predicted"/>
<dbReference type="KEGG" id="pbv:AR543_12175"/>
<dbReference type="SMART" id="SM00420">
    <property type="entry name" value="HTH_DEOR"/>
    <property type="match status" value="1"/>
</dbReference>
<dbReference type="PANTHER" id="PTHR30363">
    <property type="entry name" value="HTH-TYPE TRANSCRIPTIONAL REGULATOR SRLR-RELATED"/>
    <property type="match status" value="1"/>
</dbReference>
<protein>
    <submittedName>
        <fullName evidence="4">DeoR family transcriptional regulator</fullName>
    </submittedName>
</protein>
<accession>A0A172ZGQ7</accession>
<dbReference type="Proteomes" id="UP000078148">
    <property type="component" value="Chromosome"/>
</dbReference>
<dbReference type="InterPro" id="IPR036390">
    <property type="entry name" value="WH_DNA-bd_sf"/>
</dbReference>
<dbReference type="STRING" id="1616788.AR543_12175"/>
<dbReference type="PANTHER" id="PTHR30363:SF51">
    <property type="entry name" value="HTH-TYPE TRANSCRIPTIONAL REPRESSOR GLCR"/>
    <property type="match status" value="1"/>
</dbReference>
<dbReference type="AlphaFoldDB" id="A0A172ZGQ7"/>
<dbReference type="Pfam" id="PF00455">
    <property type="entry name" value="DeoRC"/>
    <property type="match status" value="1"/>
</dbReference>
<dbReference type="PROSITE" id="PS51000">
    <property type="entry name" value="HTH_DEOR_2"/>
    <property type="match status" value="1"/>
</dbReference>
<reference evidence="5" key="1">
    <citation type="submission" date="2015-10" db="EMBL/GenBank/DDBJ databases">
        <title>Genome of Paenibacillus bovis sp. nov.</title>
        <authorList>
            <person name="Wu Z."/>
            <person name="Gao C."/>
            <person name="Liu Z."/>
            <person name="Zheng H."/>
        </authorList>
    </citation>
    <scope>NUCLEOTIDE SEQUENCE [LARGE SCALE GENOMIC DNA]</scope>
    <source>
        <strain evidence="5">BD3526</strain>
    </source>
</reference>